<evidence type="ECO:0000313" key="2">
    <source>
        <dbReference type="Proteomes" id="UP000664032"/>
    </source>
</evidence>
<organism evidence="1 2">
    <name type="scientific">Psilocybe cubensis</name>
    <name type="common">Psychedelic mushroom</name>
    <name type="synonym">Stropharia cubensis</name>
    <dbReference type="NCBI Taxonomy" id="181762"/>
    <lineage>
        <taxon>Eukaryota</taxon>
        <taxon>Fungi</taxon>
        <taxon>Dikarya</taxon>
        <taxon>Basidiomycota</taxon>
        <taxon>Agaricomycotina</taxon>
        <taxon>Agaricomycetes</taxon>
        <taxon>Agaricomycetidae</taxon>
        <taxon>Agaricales</taxon>
        <taxon>Agaricineae</taxon>
        <taxon>Strophariaceae</taxon>
        <taxon>Psilocybe</taxon>
    </lineage>
</organism>
<dbReference type="EMBL" id="JAFIQS020000008">
    <property type="protein sequence ID" value="KAH9478439.1"/>
    <property type="molecule type" value="Genomic_DNA"/>
</dbReference>
<protein>
    <submittedName>
        <fullName evidence="1">Endo-beta-1,4-glucanase D</fullName>
    </submittedName>
</protein>
<reference evidence="1" key="1">
    <citation type="submission" date="2021-10" db="EMBL/GenBank/DDBJ databases">
        <title>Psilocybe cubensis genome.</title>
        <authorList>
            <person name="Mckernan K.J."/>
            <person name="Crawford S."/>
            <person name="Trippe A."/>
            <person name="Kane L.T."/>
            <person name="Mclaughlin S."/>
        </authorList>
    </citation>
    <scope>NUCLEOTIDE SEQUENCE</scope>
    <source>
        <strain evidence="1">MGC-MH-2018</strain>
    </source>
</reference>
<comment type="caution">
    <text evidence="1">The sequence shown here is derived from an EMBL/GenBank/DDBJ whole genome shotgun (WGS) entry which is preliminary data.</text>
</comment>
<keyword evidence="2" id="KW-1185">Reference proteome</keyword>
<evidence type="ECO:0000313" key="1">
    <source>
        <dbReference type="EMBL" id="KAH9478439.1"/>
    </source>
</evidence>
<accession>A0ACB8GSK2</accession>
<sequence length="238" mass="25772">MFSKQLILAFLASSVTLVSAHYTFPALLVNGAATGNWHITTQHHYIVDFRHLTIYTGDRRPRARISAATPPRPEPLLKLPPLPAGSTIGFRSDDPIYHDGVLNIYMAKAPGSAANFDGSGNVWFKVHEISAVTNGGRSISFPATNLRDVTFTIPRSLPSGEYLVRIEHIALHSASSFQGAQFYISCAQINVTGGGNGTPGPLVSFPGAYNGREPGIQINIYYPIPTQYIQPGPAVWRG</sequence>
<proteinExistence type="predicted"/>
<dbReference type="Proteomes" id="UP000664032">
    <property type="component" value="Unassembled WGS sequence"/>
</dbReference>
<name>A0ACB8GSK2_PSICU</name>
<gene>
    <name evidence="1" type="ORF">JR316_0008894</name>
</gene>